<feature type="region of interest" description="Disordered" evidence="1">
    <location>
        <begin position="226"/>
        <end position="261"/>
    </location>
</feature>
<feature type="chain" id="PRO_5034337581" description="Sterile alpha motif domain containing 3" evidence="2">
    <location>
        <begin position="19"/>
        <end position="503"/>
    </location>
</feature>
<proteinExistence type="predicted"/>
<evidence type="ECO:0000313" key="4">
    <source>
        <dbReference type="Proteomes" id="UP000694523"/>
    </source>
</evidence>
<feature type="compositionally biased region" description="Polar residues" evidence="1">
    <location>
        <begin position="226"/>
        <end position="240"/>
    </location>
</feature>
<keyword evidence="2" id="KW-0732">Signal</keyword>
<dbReference type="PANTHER" id="PTHR31025:SF19">
    <property type="entry name" value="SI:CH73-42K18.1-RELATED"/>
    <property type="match status" value="1"/>
</dbReference>
<dbReference type="Ensembl" id="ENSNMLT00000044188.1">
    <property type="protein sequence ID" value="ENSNMLP00000039708.1"/>
    <property type="gene ID" value="ENSNMLG00000024463.1"/>
</dbReference>
<protein>
    <recommendedName>
        <fullName evidence="5">Sterile alpha motif domain containing 3</fullName>
    </recommendedName>
</protein>
<evidence type="ECO:0000313" key="3">
    <source>
        <dbReference type="Ensembl" id="ENSNMLP00000039708.1"/>
    </source>
</evidence>
<evidence type="ECO:0000256" key="1">
    <source>
        <dbReference type="SAM" id="MobiDB-lite"/>
    </source>
</evidence>
<feature type="signal peptide" evidence="2">
    <location>
        <begin position="1"/>
        <end position="18"/>
    </location>
</feature>
<reference evidence="3" key="2">
    <citation type="submission" date="2025-09" db="UniProtKB">
        <authorList>
            <consortium name="Ensembl"/>
        </authorList>
    </citation>
    <scope>IDENTIFICATION</scope>
</reference>
<keyword evidence="4" id="KW-1185">Reference proteome</keyword>
<reference evidence="3" key="1">
    <citation type="submission" date="2025-08" db="UniProtKB">
        <authorList>
            <consortium name="Ensembl"/>
        </authorList>
    </citation>
    <scope>IDENTIFICATION</scope>
</reference>
<accession>A0A8C6UNX2</accession>
<evidence type="ECO:0008006" key="5">
    <source>
        <dbReference type="Google" id="ProtNLM"/>
    </source>
</evidence>
<name>A0A8C6UNX2_9GOBI</name>
<dbReference type="PANTHER" id="PTHR31025">
    <property type="entry name" value="SI:CH211-196P9.1-RELATED"/>
    <property type="match status" value="1"/>
</dbReference>
<organism evidence="3 4">
    <name type="scientific">Neogobius melanostomus</name>
    <name type="common">round goby</name>
    <dbReference type="NCBI Taxonomy" id="47308"/>
    <lineage>
        <taxon>Eukaryota</taxon>
        <taxon>Metazoa</taxon>
        <taxon>Chordata</taxon>
        <taxon>Craniata</taxon>
        <taxon>Vertebrata</taxon>
        <taxon>Euteleostomi</taxon>
        <taxon>Actinopterygii</taxon>
        <taxon>Neopterygii</taxon>
        <taxon>Teleostei</taxon>
        <taxon>Neoteleostei</taxon>
        <taxon>Acanthomorphata</taxon>
        <taxon>Gobiaria</taxon>
        <taxon>Gobiiformes</taxon>
        <taxon>Gobioidei</taxon>
        <taxon>Gobiidae</taxon>
        <taxon>Benthophilinae</taxon>
        <taxon>Neogobiini</taxon>
        <taxon>Neogobius</taxon>
    </lineage>
</organism>
<dbReference type="Proteomes" id="UP000694523">
    <property type="component" value="Unplaced"/>
</dbReference>
<evidence type="ECO:0000256" key="2">
    <source>
        <dbReference type="SAM" id="SignalP"/>
    </source>
</evidence>
<dbReference type="AlphaFoldDB" id="A0A8C6UNX2"/>
<sequence>FASQALLHILIVLDEVNAVRLDLPARPESVEGLQQQIKDGLNLTYDFRLQFEDPVFGNALCNLVNMEDLPPVASVKIIQLLNEDTMSNCTDDTIIVSDSTDSSLSPARILRWPEPFPVPTFPYDVEHVLQRGTVALQNEGTSLVLTKDQKHHIVDGVCSEIYKYTAYPSGKQIAKAARALVDKHVCLKEKSGSGFDSWVNSLSHRMGSKRKKFAKAGIMDVAVNSGKRSSFNPSGTPSRSNIKRARRGEVNYLPSYPSGETKQTLEDQRLAVVAQFSLAPQERDMRLISQYMARTFALRREEIVTTSPPVSDLKDRWPGLFCESQLYSEYTRITNQNLSHGFYSALDEKAPKLLELYKKKKSGVIAEKLKQVLLAYEKQVGCSRITMAGVGNVRPGGQIWPSKMTFEEGTVALISLTDEEDVPGGVPFTTKQVFIVLEDQVVMSLDKWTDALLCLFGLIYALHLSYPPKCSGFFEFIQLILLQLDDERRQLKAKLQTLKNELA</sequence>